<sequence length="384" mass="40237">MVRRSRSRSRGGGGALSRRALLGGGVVAVGGAGLVARSGAFSQSTATREASIDSAGDDEALVGVAVASVVAGEDDQELATITNNAGRELSVTVTLADPEDGEVGEPAATIGPDDEHTFSVSVARGIDTGEKALPFDIEATGDDSFHATMERRADVEAGEEPGEPTLKRKIIDETKNTNAAFTIEYDVESVADFDRLELDVENASVGWIAGESFVRESPEGVLSYPSSGHDGGAEGHTYTFTFRVYDSNGVVLTRSTERVAGEESDDDDGIGGADDPELEWFAVEDDSSPQHGTTLAVEYQTAVADPDRFGSVRVEFDTDADPGGHWADETIYGEGSSDTVTHTRDGTVGSTYEVTVAVERPSGVTVDSGTVTIESGSNETIDWP</sequence>
<reference evidence="2 3" key="1">
    <citation type="journal article" date="2019" name="Int. J. Syst. Evol. Microbiol.">
        <title>The Global Catalogue of Microorganisms (GCM) 10K type strain sequencing project: providing services to taxonomists for standard genome sequencing and annotation.</title>
        <authorList>
            <consortium name="The Broad Institute Genomics Platform"/>
            <consortium name="The Broad Institute Genome Sequencing Center for Infectious Disease"/>
            <person name="Wu L."/>
            <person name="Ma J."/>
        </authorList>
    </citation>
    <scope>NUCLEOTIDE SEQUENCE [LARGE SCALE GENOMIC DNA]</scope>
    <source>
        <strain evidence="2 3">CGMCC 1.15824</strain>
    </source>
</reference>
<evidence type="ECO:0000313" key="2">
    <source>
        <dbReference type="EMBL" id="MFC4988191.1"/>
    </source>
</evidence>
<keyword evidence="1" id="KW-0472">Membrane</keyword>
<evidence type="ECO:0000256" key="1">
    <source>
        <dbReference type="SAM" id="Phobius"/>
    </source>
</evidence>
<dbReference type="PROSITE" id="PS51318">
    <property type="entry name" value="TAT"/>
    <property type="match status" value="1"/>
</dbReference>
<gene>
    <name evidence="2" type="ORF">ACFPFO_10570</name>
</gene>
<name>A0ABD5QEE4_9EURY</name>
<dbReference type="InterPro" id="IPR006311">
    <property type="entry name" value="TAT_signal"/>
</dbReference>
<dbReference type="Proteomes" id="UP001595925">
    <property type="component" value="Unassembled WGS sequence"/>
</dbReference>
<feature type="transmembrane region" description="Helical" evidence="1">
    <location>
        <begin position="20"/>
        <end position="40"/>
    </location>
</feature>
<dbReference type="RefSeq" id="WP_224827059.1">
    <property type="nucleotide sequence ID" value="NZ_JAIVEF010000001.1"/>
</dbReference>
<dbReference type="AlphaFoldDB" id="A0ABD5QEE4"/>
<keyword evidence="3" id="KW-1185">Reference proteome</keyword>
<proteinExistence type="predicted"/>
<evidence type="ECO:0000313" key="3">
    <source>
        <dbReference type="Proteomes" id="UP001595925"/>
    </source>
</evidence>
<keyword evidence="1" id="KW-1133">Transmembrane helix</keyword>
<keyword evidence="1" id="KW-0812">Transmembrane</keyword>
<accession>A0ABD5QEE4</accession>
<organism evidence="2 3">
    <name type="scientific">Saliphagus infecundisoli</name>
    <dbReference type="NCBI Taxonomy" id="1849069"/>
    <lineage>
        <taxon>Archaea</taxon>
        <taxon>Methanobacteriati</taxon>
        <taxon>Methanobacteriota</taxon>
        <taxon>Stenosarchaea group</taxon>
        <taxon>Halobacteria</taxon>
        <taxon>Halobacteriales</taxon>
        <taxon>Natrialbaceae</taxon>
        <taxon>Saliphagus</taxon>
    </lineage>
</organism>
<comment type="caution">
    <text evidence="2">The sequence shown here is derived from an EMBL/GenBank/DDBJ whole genome shotgun (WGS) entry which is preliminary data.</text>
</comment>
<dbReference type="EMBL" id="JBHSJG010000036">
    <property type="protein sequence ID" value="MFC4988191.1"/>
    <property type="molecule type" value="Genomic_DNA"/>
</dbReference>
<protein>
    <submittedName>
        <fullName evidence="2">Uncharacterized protein</fullName>
    </submittedName>
</protein>